<dbReference type="Pfam" id="PF02770">
    <property type="entry name" value="Acyl-CoA_dh_M"/>
    <property type="match status" value="1"/>
</dbReference>
<dbReference type="GO" id="GO:0050660">
    <property type="term" value="F:flavin adenine dinucleotide binding"/>
    <property type="evidence" value="ECO:0007669"/>
    <property type="project" value="InterPro"/>
</dbReference>
<dbReference type="InterPro" id="IPR046373">
    <property type="entry name" value="Acyl-CoA_Oxase/DH_mid-dom_sf"/>
</dbReference>
<reference evidence="15" key="1">
    <citation type="journal article" date="2010" name="ISME J.">
        <title>Metagenome of the Mediterranean deep chlorophyll maximum studied by direct and fosmid library 454 pyrosequencing.</title>
        <authorList>
            <person name="Ghai R."/>
            <person name="Martin-Cuadrado A.B."/>
            <person name="Molto A.G."/>
            <person name="Heredia I.G."/>
            <person name="Cabrera R."/>
            <person name="Martin J."/>
            <person name="Verdu M."/>
            <person name="Deschamps P."/>
            <person name="Moreira D."/>
            <person name="Lopez-Garcia P."/>
            <person name="Mira A."/>
            <person name="Rodriguez-Valera F."/>
        </authorList>
    </citation>
    <scope>NUCLEOTIDE SEQUENCE</scope>
</reference>
<evidence type="ECO:0000256" key="6">
    <source>
        <dbReference type="ARBA" id="ARBA00051388"/>
    </source>
</evidence>
<evidence type="ECO:0000259" key="12">
    <source>
        <dbReference type="Pfam" id="PF02770"/>
    </source>
</evidence>
<dbReference type="InterPro" id="IPR009100">
    <property type="entry name" value="AcylCoA_DH/oxidase_NM_dom_sf"/>
</dbReference>
<comment type="catalytic activity">
    <reaction evidence="6">
        <text>3-(methylsulfanyl)propanoyl-CoA + oxidized [electron-transfer flavoprotein] + H(+) = 3-(methylsulfanyl)acryloyl-CoA + reduced [electron-transfer flavoprotein]</text>
        <dbReference type="Rhea" id="RHEA:52612"/>
        <dbReference type="Rhea" id="RHEA-COMP:10685"/>
        <dbReference type="Rhea" id="RHEA-COMP:10686"/>
        <dbReference type="ChEBI" id="CHEBI:15378"/>
        <dbReference type="ChEBI" id="CHEBI:57692"/>
        <dbReference type="ChEBI" id="CHEBI:58307"/>
        <dbReference type="ChEBI" id="CHEBI:82815"/>
        <dbReference type="ChEBI" id="CHEBI:84994"/>
        <dbReference type="EC" id="1.3.99.41"/>
    </reaction>
    <physiologicalReaction direction="left-to-right" evidence="6">
        <dbReference type="Rhea" id="RHEA:52613"/>
    </physiologicalReaction>
</comment>
<evidence type="ECO:0000256" key="4">
    <source>
        <dbReference type="ARBA" id="ARBA00022827"/>
    </source>
</evidence>
<evidence type="ECO:0000256" key="9">
    <source>
        <dbReference type="ARBA" id="ARBA00069043"/>
    </source>
</evidence>
<evidence type="ECO:0000256" key="7">
    <source>
        <dbReference type="ARBA" id="ARBA00058683"/>
    </source>
</evidence>
<evidence type="ECO:0000259" key="14">
    <source>
        <dbReference type="Pfam" id="PF12806"/>
    </source>
</evidence>
<dbReference type="AlphaFoldDB" id="D6PDP5"/>
<dbReference type="GO" id="GO:0016627">
    <property type="term" value="F:oxidoreductase activity, acting on the CH-CH group of donors"/>
    <property type="evidence" value="ECO:0007669"/>
    <property type="project" value="InterPro"/>
</dbReference>
<feature type="domain" description="Acetyl-CoA dehydrogenase-like C-terminal" evidence="14">
    <location>
        <begin position="468"/>
        <end position="592"/>
    </location>
</feature>
<comment type="cofactor">
    <cofactor evidence="1 10">
        <name>FAD</name>
        <dbReference type="ChEBI" id="CHEBI:57692"/>
    </cofactor>
</comment>
<evidence type="ECO:0000256" key="3">
    <source>
        <dbReference type="ARBA" id="ARBA00022630"/>
    </source>
</evidence>
<dbReference type="Pfam" id="PF02771">
    <property type="entry name" value="Acyl-CoA_dh_N"/>
    <property type="match status" value="1"/>
</dbReference>
<dbReference type="InterPro" id="IPR013786">
    <property type="entry name" value="AcylCoA_DH/ox_N"/>
</dbReference>
<feature type="domain" description="Acyl-CoA oxidase/dehydrogenase middle" evidence="12">
    <location>
        <begin position="161"/>
        <end position="266"/>
    </location>
</feature>
<evidence type="ECO:0000259" key="11">
    <source>
        <dbReference type="Pfam" id="PF00441"/>
    </source>
</evidence>
<dbReference type="Gene3D" id="2.40.110.10">
    <property type="entry name" value="Butyryl-CoA Dehydrogenase, subunit A, domain 2"/>
    <property type="match status" value="1"/>
</dbReference>
<keyword evidence="4 10" id="KW-0274">FAD</keyword>
<dbReference type="Gene3D" id="1.10.540.10">
    <property type="entry name" value="Acyl-CoA dehydrogenase/oxidase, N-terminal domain"/>
    <property type="match status" value="1"/>
</dbReference>
<dbReference type="EC" id="1.3.99.41" evidence="8"/>
<dbReference type="FunFam" id="2.40.110.10:FF:000031">
    <property type="entry name" value="Acyl-CoA dehydrogenase, putative"/>
    <property type="match status" value="1"/>
</dbReference>
<dbReference type="InterPro" id="IPR052166">
    <property type="entry name" value="Diverse_Acyl-CoA_DH"/>
</dbReference>
<dbReference type="Pfam" id="PF00441">
    <property type="entry name" value="Acyl-CoA_dh_1"/>
    <property type="match status" value="1"/>
</dbReference>
<proteinExistence type="inferred from homology"/>
<dbReference type="InterPro" id="IPR037069">
    <property type="entry name" value="AcylCoA_DH/ox_N_sf"/>
</dbReference>
<dbReference type="InterPro" id="IPR025878">
    <property type="entry name" value="Acyl-CoA_dh-like_C_dom"/>
</dbReference>
<dbReference type="SUPFAM" id="SSF47203">
    <property type="entry name" value="Acyl-CoA dehydrogenase C-terminal domain-like"/>
    <property type="match status" value="1"/>
</dbReference>
<dbReference type="Gene3D" id="1.20.140.10">
    <property type="entry name" value="Butyryl-CoA Dehydrogenase, subunit A, domain 3"/>
    <property type="match status" value="1"/>
</dbReference>
<feature type="domain" description="Acyl-CoA dehydrogenase/oxidase C-terminal" evidence="11">
    <location>
        <begin position="282"/>
        <end position="445"/>
    </location>
</feature>
<dbReference type="InterPro" id="IPR006091">
    <property type="entry name" value="Acyl-CoA_Oxase/DH_mid-dom"/>
</dbReference>
<protein>
    <recommendedName>
        <fullName evidence="9">3-methylmercaptopropionyl-CoA dehydrogenase</fullName>
        <ecNumber evidence="8">1.3.99.41</ecNumber>
    </recommendedName>
</protein>
<sequence length="596" mass="64004">MYKAPLEDYQFLLDRVISFDNLMADIGNDDVNRELADAVLEEAGKLAGNVIAPLNHSADTTGAKRLDDGEVRTPEGFCDAYAAMGEGGWTAMEAAEKFGGQNLPMTLTTAVNELWQSANMAFALCHLLTQGQIYALQKSASPELQQTFIPPMVEGRWTGTMNLTEPQAGTDLAGIKSRAVPHGDHFLITGQKIYITYGEHDMAENIIHLVLARTPDAPEGMKGISVFIVPKFLPDDAGNYTKPNDLRCLSIEKKLGIKGSPTAVMQYGEAGGAVGYLVGAENHGIDIMFAMMNHARIAVGLQGLAISERAYQQARGYAKDRVQGVPLDGKKGDAIVNHPDVLRLLGSMKAEIEAMRALMMVGAAAMDKARHASANGKNDHEARAGLLIPIIKGWMTERSLDITSDALQIHGGMGFIEETGAAQHYRDARILPIYEGTTAIQANDLVFRKTIRDNGAAVNSLLDEIDSEMTALMNHQNSEIVSAAENIVEANNTARKVAAHILGGANTPRRPATSGSNYLMLLGTLCGGWLMARSGAAAADALAKGENGAVGNDDFMTIKMTTMQIYMTHHLPKISSLARTITDGDGAALAMQPDWL</sequence>
<dbReference type="SUPFAM" id="SSF56645">
    <property type="entry name" value="Acyl-CoA dehydrogenase NM domain-like"/>
    <property type="match status" value="1"/>
</dbReference>
<evidence type="ECO:0000256" key="10">
    <source>
        <dbReference type="RuleBase" id="RU362125"/>
    </source>
</evidence>
<keyword evidence="5 10" id="KW-0560">Oxidoreductase</keyword>
<dbReference type="InterPro" id="IPR036250">
    <property type="entry name" value="AcylCo_DH-like_C"/>
</dbReference>
<evidence type="ECO:0000256" key="2">
    <source>
        <dbReference type="ARBA" id="ARBA00009347"/>
    </source>
</evidence>
<dbReference type="PANTHER" id="PTHR42803:SF1">
    <property type="entry name" value="BROAD-SPECIFICITY LINEAR ACYL-COA DEHYDROGENASE FADE5"/>
    <property type="match status" value="1"/>
</dbReference>
<dbReference type="PANTHER" id="PTHR42803">
    <property type="entry name" value="ACYL-COA DEHYDROGENASE"/>
    <property type="match status" value="1"/>
</dbReference>
<comment type="function">
    <text evidence="7">Involved in the assimilation of dimethylsulphoniopropionate (DMSP), an important compound in the fixation of carbon in marine phytoplankton, by mediating the conversion of 3-(methylthio)propanoyl-CoA (MMPA-CoA) to 3-(methylthio)acryloyl-CoA (MTA-CoA).</text>
</comment>
<evidence type="ECO:0000259" key="13">
    <source>
        <dbReference type="Pfam" id="PF02771"/>
    </source>
</evidence>
<organism evidence="15">
    <name type="scientific">uncultured marine bacterium MedDCM-OCT-S08-C116</name>
    <dbReference type="NCBI Taxonomy" id="743069"/>
    <lineage>
        <taxon>Bacteria</taxon>
        <taxon>environmental samples</taxon>
    </lineage>
</organism>
<accession>D6PDP5</accession>
<feature type="domain" description="Acyl-CoA dehydrogenase/oxidase N-terminal" evidence="13">
    <location>
        <begin position="72"/>
        <end position="155"/>
    </location>
</feature>
<evidence type="ECO:0000256" key="8">
    <source>
        <dbReference type="ARBA" id="ARBA00066694"/>
    </source>
</evidence>
<dbReference type="EMBL" id="GU943000">
    <property type="protein sequence ID" value="ADD93846.1"/>
    <property type="molecule type" value="Genomic_DNA"/>
</dbReference>
<comment type="similarity">
    <text evidence="2 10">Belongs to the acyl-CoA dehydrogenase family.</text>
</comment>
<evidence type="ECO:0000256" key="1">
    <source>
        <dbReference type="ARBA" id="ARBA00001974"/>
    </source>
</evidence>
<evidence type="ECO:0000313" key="15">
    <source>
        <dbReference type="EMBL" id="ADD93846.1"/>
    </source>
</evidence>
<dbReference type="Pfam" id="PF12806">
    <property type="entry name" value="Acyl-CoA_dh_C"/>
    <property type="match status" value="1"/>
</dbReference>
<name>D6PDP5_9BACT</name>
<keyword evidence="3 10" id="KW-0285">Flavoprotein</keyword>
<evidence type="ECO:0000256" key="5">
    <source>
        <dbReference type="ARBA" id="ARBA00023002"/>
    </source>
</evidence>
<dbReference type="InterPro" id="IPR009075">
    <property type="entry name" value="AcylCo_DH/oxidase_C"/>
</dbReference>